<gene>
    <name evidence="2" type="ORF">KCG35_22605</name>
</gene>
<proteinExistence type="predicted"/>
<dbReference type="RefSeq" id="WP_215822129.1">
    <property type="nucleotide sequence ID" value="NZ_JAGSOY010000110.1"/>
</dbReference>
<dbReference type="Pfam" id="PF20009">
    <property type="entry name" value="GEVED"/>
    <property type="match status" value="1"/>
</dbReference>
<dbReference type="Proteomes" id="UP000690515">
    <property type="component" value="Unassembled WGS sequence"/>
</dbReference>
<name>A0ABS5ZIY5_9GAMM</name>
<accession>A0ABS5ZIY5</accession>
<comment type="caution">
    <text evidence="2">The sequence shown here is derived from an EMBL/GenBank/DDBJ whole genome shotgun (WGS) entry which is preliminary data.</text>
</comment>
<evidence type="ECO:0000313" key="3">
    <source>
        <dbReference type="Proteomes" id="UP000690515"/>
    </source>
</evidence>
<keyword evidence="3" id="KW-1185">Reference proteome</keyword>
<dbReference type="EMBL" id="JAGSOY010000110">
    <property type="protein sequence ID" value="MBU2713848.1"/>
    <property type="molecule type" value="Genomic_DNA"/>
</dbReference>
<evidence type="ECO:0000259" key="1">
    <source>
        <dbReference type="Pfam" id="PF20009"/>
    </source>
</evidence>
<reference evidence="2 3" key="1">
    <citation type="submission" date="2021-04" db="EMBL/GenBank/DDBJ databases">
        <authorList>
            <person name="Pira H."/>
            <person name="Risdian C."/>
            <person name="Wink J."/>
        </authorList>
    </citation>
    <scope>NUCLEOTIDE SEQUENCE [LARGE SCALE GENOMIC DNA]</scope>
    <source>
        <strain evidence="2 3">WH53</strain>
    </source>
</reference>
<protein>
    <recommendedName>
        <fullName evidence="1">GEVED domain-containing protein</fullName>
    </recommendedName>
</protein>
<organism evidence="2 3">
    <name type="scientific">Zooshikella harenae</name>
    <dbReference type="NCBI Taxonomy" id="2827238"/>
    <lineage>
        <taxon>Bacteria</taxon>
        <taxon>Pseudomonadati</taxon>
        <taxon>Pseudomonadota</taxon>
        <taxon>Gammaproteobacteria</taxon>
        <taxon>Oceanospirillales</taxon>
        <taxon>Zooshikellaceae</taxon>
        <taxon>Zooshikella</taxon>
    </lineage>
</organism>
<evidence type="ECO:0000313" key="2">
    <source>
        <dbReference type="EMBL" id="MBU2713848.1"/>
    </source>
</evidence>
<dbReference type="InterPro" id="IPR045474">
    <property type="entry name" value="GEVED"/>
</dbReference>
<feature type="domain" description="GEVED" evidence="1">
    <location>
        <begin position="206"/>
        <end position="279"/>
    </location>
</feature>
<sequence>MIIWHRIYYTVLFCMVGLFANLGYAKQYQNYGMWNDILSPNQAVGRFQWLEKCYSGLLVETWERMYDATDLQSEQDKINALKNAWLYDRGNLKTFPQYLTFGNESHENPANWIAGVSATDSCKTIPVGYRVIGLITSFDFKEYCKISARDSSKEYIKQVDFGSFSNSSVANKLSNFWGRVIQVSRGSSYNLVVTPGYTIMAWPETWHGWIDWNRDGDFADKGEAILVNEVSDEAISKLIKVPANAKPGFTKMRITMDMGGGSRNPCQNVRFGEVEEYTIKIN</sequence>